<protein>
    <submittedName>
        <fullName evidence="7">4'-phosphopantetheinyl transferase P5</fullName>
    </submittedName>
</protein>
<feature type="binding site" evidence="2">
    <location>
        <position position="150"/>
    </location>
    <ligand>
        <name>CoA</name>
        <dbReference type="ChEBI" id="CHEBI:57287"/>
    </ligand>
</feature>
<feature type="binding site" evidence="2">
    <location>
        <position position="38"/>
    </location>
    <ligand>
        <name>CoA</name>
        <dbReference type="ChEBI" id="CHEBI:57287"/>
    </ligand>
</feature>
<dbReference type="PRINTS" id="PR01399">
    <property type="entry name" value="ENTSNTHTASED"/>
</dbReference>
<evidence type="ECO:0000256" key="3">
    <source>
        <dbReference type="PIRSR" id="PIRSR603542-2"/>
    </source>
</evidence>
<feature type="region of interest" description="Disordered" evidence="4">
    <location>
        <begin position="184"/>
        <end position="204"/>
    </location>
</feature>
<keyword evidence="3" id="KW-0460">Magnesium</keyword>
<dbReference type="InterPro" id="IPR008278">
    <property type="entry name" value="4-PPantetheinyl_Trfase_dom"/>
</dbReference>
<dbReference type="SUPFAM" id="SSF56214">
    <property type="entry name" value="4'-phosphopantetheinyl transferase"/>
    <property type="match status" value="1"/>
</dbReference>
<proteinExistence type="predicted"/>
<keyword evidence="1 7" id="KW-0808">Transferase</keyword>
<dbReference type="EMBL" id="KY457562">
    <property type="protein sequence ID" value="ASA40354.1"/>
    <property type="molecule type" value="Genomic_DNA"/>
</dbReference>
<name>A0A2N9QQ41_STRAT</name>
<feature type="binding site" evidence="3">
    <location>
        <position position="105"/>
    </location>
    <ligand>
        <name>Mg(2+)</name>
        <dbReference type="ChEBI" id="CHEBI:18420"/>
    </ligand>
</feature>
<feature type="binding site" evidence="2">
    <location>
        <position position="154"/>
    </location>
    <ligand>
        <name>CoA</name>
        <dbReference type="ChEBI" id="CHEBI:57287"/>
    </ligand>
</feature>
<feature type="binding site" evidence="2">
    <location>
        <begin position="83"/>
        <end position="84"/>
    </location>
    <ligand>
        <name>CoA</name>
        <dbReference type="ChEBI" id="CHEBI:57287"/>
    </ligand>
</feature>
<reference evidence="7" key="1">
    <citation type="submission" date="2017-01" db="EMBL/GenBank/DDBJ databases">
        <title>Activation of Natural Products Biosynthetic Pathways via Protein-Modification Level Regulation.</title>
        <authorList>
            <person name="Zhang B."/>
            <person name="Tian W."/>
            <person name="Wang S."/>
            <person name="Jia X."/>
            <person name="Pierens G."/>
            <person name="Chen W."/>
            <person name="Yang S."/>
            <person name="Ma H."/>
            <person name="Deng Z."/>
            <person name="Qu X."/>
        </authorList>
    </citation>
    <scope>NUCLEOTIDE SEQUENCE</scope>
    <source>
        <strain evidence="7">NRRL 3238</strain>
    </source>
</reference>
<dbReference type="Pfam" id="PF01648">
    <property type="entry name" value="ACPS"/>
    <property type="match status" value="1"/>
</dbReference>
<organism evidence="7">
    <name type="scientific">Streptomyces antibioticus</name>
    <dbReference type="NCBI Taxonomy" id="1890"/>
    <lineage>
        <taxon>Bacteria</taxon>
        <taxon>Bacillati</taxon>
        <taxon>Actinomycetota</taxon>
        <taxon>Actinomycetes</taxon>
        <taxon>Kitasatosporales</taxon>
        <taxon>Streptomycetaceae</taxon>
        <taxon>Streptomyces</taxon>
    </lineage>
</organism>
<feature type="binding site" evidence="2">
    <location>
        <position position="105"/>
    </location>
    <ligand>
        <name>CoA</name>
        <dbReference type="ChEBI" id="CHEBI:57287"/>
    </ligand>
</feature>
<evidence type="ECO:0000259" key="5">
    <source>
        <dbReference type="Pfam" id="PF01648"/>
    </source>
</evidence>
<dbReference type="AlphaFoldDB" id="A0A2N9QQ41"/>
<feature type="domain" description="4'-phosphopantetheinyl transferase" evidence="5">
    <location>
        <begin position="102"/>
        <end position="186"/>
    </location>
</feature>
<dbReference type="InterPro" id="IPR037143">
    <property type="entry name" value="4-PPantetheinyl_Trfase_dom_sf"/>
</dbReference>
<dbReference type="InterPro" id="IPR041354">
    <property type="entry name" value="4PPT_N"/>
</dbReference>
<evidence type="ECO:0000259" key="6">
    <source>
        <dbReference type="Pfam" id="PF17837"/>
    </source>
</evidence>
<keyword evidence="3" id="KW-0479">Metal-binding</keyword>
<dbReference type="GO" id="GO:0009239">
    <property type="term" value="P:enterobactin biosynthetic process"/>
    <property type="evidence" value="ECO:0007669"/>
    <property type="project" value="InterPro"/>
</dbReference>
<evidence type="ECO:0000256" key="2">
    <source>
        <dbReference type="PIRSR" id="PIRSR603542-1"/>
    </source>
</evidence>
<dbReference type="GO" id="GO:0008897">
    <property type="term" value="F:holo-[acyl-carrier-protein] synthase activity"/>
    <property type="evidence" value="ECO:0007669"/>
    <property type="project" value="InterPro"/>
</dbReference>
<feature type="binding site" evidence="2">
    <location>
        <position position="47"/>
    </location>
    <ligand>
        <name>CoA</name>
        <dbReference type="ChEBI" id="CHEBI:57287"/>
    </ligand>
</feature>
<dbReference type="GO" id="GO:0000287">
    <property type="term" value="F:magnesium ion binding"/>
    <property type="evidence" value="ECO:0007669"/>
    <property type="project" value="InterPro"/>
</dbReference>
<sequence length="266" mass="28083">MIERLIPAGVAGAEVFDDVLPHLPDPRELDLVRGRPDRVVRQFTAARACAHRCLDALEAPPGPLLRTADGAPAWPTGFVGSITHCTGYRGAVAAHAKVWAALGVDAEPALPLQYGVLGLVASEREQRMVARLSRKRPGLPWDRLLFSAKEAVYKAWYPAARQWIGTGAVEVAFTTDGLLTAEIRPDRTPPPLARRRPDAAGAARAGGVTARYTGRWRIEGGLLLTAVAVPAGAPVGVRARARVAVVGEDAAAVTAGTPARAPGTVR</sequence>
<evidence type="ECO:0000256" key="1">
    <source>
        <dbReference type="ARBA" id="ARBA00022679"/>
    </source>
</evidence>
<dbReference type="GO" id="GO:0005886">
    <property type="term" value="C:plasma membrane"/>
    <property type="evidence" value="ECO:0007669"/>
    <property type="project" value="TreeGrafter"/>
</dbReference>
<accession>A0A2N9QQ41</accession>
<feature type="binding site" evidence="3">
    <location>
        <position position="106"/>
    </location>
    <ligand>
        <name>Mg(2+)</name>
        <dbReference type="ChEBI" id="CHEBI:18420"/>
    </ligand>
</feature>
<feature type="binding site" evidence="3">
    <location>
        <position position="107"/>
    </location>
    <ligand>
        <name>Mg(2+)</name>
        <dbReference type="ChEBI" id="CHEBI:18420"/>
    </ligand>
</feature>
<dbReference type="Pfam" id="PF17837">
    <property type="entry name" value="4PPT_N"/>
    <property type="match status" value="1"/>
</dbReference>
<evidence type="ECO:0000256" key="4">
    <source>
        <dbReference type="SAM" id="MobiDB-lite"/>
    </source>
</evidence>
<dbReference type="InterPro" id="IPR003542">
    <property type="entry name" value="Enbac_synth_compD-like"/>
</dbReference>
<dbReference type="PANTHER" id="PTHR38096:SF1">
    <property type="entry name" value="ENTEROBACTIN SYNTHASE COMPONENT D"/>
    <property type="match status" value="1"/>
</dbReference>
<evidence type="ECO:0000313" key="7">
    <source>
        <dbReference type="EMBL" id="ASA40354.1"/>
    </source>
</evidence>
<comment type="cofactor">
    <cofactor evidence="3">
        <name>Mg(2+)</name>
        <dbReference type="ChEBI" id="CHEBI:18420"/>
    </cofactor>
</comment>
<dbReference type="PANTHER" id="PTHR38096">
    <property type="entry name" value="ENTEROBACTIN SYNTHASE COMPONENT D"/>
    <property type="match status" value="1"/>
</dbReference>
<feature type="domain" description="4'-phosphopantetheinyl transferase N-terminal" evidence="6">
    <location>
        <begin position="37"/>
        <end position="94"/>
    </location>
</feature>
<dbReference type="GO" id="GO:0009366">
    <property type="term" value="C:enterobactin synthetase complex"/>
    <property type="evidence" value="ECO:0007669"/>
    <property type="project" value="InterPro"/>
</dbReference>